<dbReference type="Pfam" id="PF01547">
    <property type="entry name" value="SBP_bac_1"/>
    <property type="match status" value="1"/>
</dbReference>
<organism evidence="4 5">
    <name type="scientific">Rhizobium tubonense</name>
    <dbReference type="NCBI Taxonomy" id="484088"/>
    <lineage>
        <taxon>Bacteria</taxon>
        <taxon>Pseudomonadati</taxon>
        <taxon>Pseudomonadota</taxon>
        <taxon>Alphaproteobacteria</taxon>
        <taxon>Hyphomicrobiales</taxon>
        <taxon>Rhizobiaceae</taxon>
        <taxon>Rhizobium/Agrobacterium group</taxon>
        <taxon>Rhizobium</taxon>
    </lineage>
</organism>
<dbReference type="Proteomes" id="UP000248925">
    <property type="component" value="Unassembled WGS sequence"/>
</dbReference>
<dbReference type="PANTHER" id="PTHR43649">
    <property type="entry name" value="ARABINOSE-BINDING PROTEIN-RELATED"/>
    <property type="match status" value="1"/>
</dbReference>
<dbReference type="InterPro" id="IPR006311">
    <property type="entry name" value="TAT_signal"/>
</dbReference>
<gene>
    <name evidence="4" type="ORF">CPY51_07405</name>
</gene>
<dbReference type="PROSITE" id="PS51318">
    <property type="entry name" value="TAT"/>
    <property type="match status" value="1"/>
</dbReference>
<sequence length="430" mass="47580">MTFDLLGKTGNLLGKETGRRNFLKGAGAVSAIAMTGLPMPAIAQAQDITIISDENNAEALTILGKIADDFGKQAGCKVTVNNMDHEAHKTAIRNYLVAGAPDICFWFSGNRMRAFVKRGLFDDISDLFEKEKYKDVLGATAGSVTVDGKQYGLPTGGTLWGMFYRKDVFAQLGATMPGTWDDFLAFGAKCKSANLTPIAMGTKELWPAAGWFDQMNLRINGLDKHMALMNGEMSYLDPSLKPVFDQWEMLIKQEFFTANNTSFGWQEAGALLSQKKAGMMNLGAFVRATFPKDQLDQLAFAPFPTIDPKVGRFEEFSLNSVHIPKNAKNKQGAREFLAYFYKPENLGAYLEPAGNVPPRNDLPPSKDPLVNAAVDVLKTIQGTSQYYDRDSDPDMAQAGLVGFQEFMAKPERRDDILKRLEATRKRIYKI</sequence>
<evidence type="ECO:0000256" key="3">
    <source>
        <dbReference type="ARBA" id="ARBA00022764"/>
    </source>
</evidence>
<evidence type="ECO:0000256" key="2">
    <source>
        <dbReference type="ARBA" id="ARBA00008520"/>
    </source>
</evidence>
<dbReference type="EMBL" id="PCDP01000022">
    <property type="protein sequence ID" value="PZM15329.1"/>
    <property type="molecule type" value="Genomic_DNA"/>
</dbReference>
<dbReference type="RefSeq" id="WP_111159645.1">
    <property type="nucleotide sequence ID" value="NZ_PCDP01000022.1"/>
</dbReference>
<evidence type="ECO:0000313" key="5">
    <source>
        <dbReference type="Proteomes" id="UP000248925"/>
    </source>
</evidence>
<dbReference type="AlphaFoldDB" id="A0A2W4CSC6"/>
<keyword evidence="5" id="KW-1185">Reference proteome</keyword>
<name>A0A2W4CSC6_9HYPH</name>
<evidence type="ECO:0000313" key="4">
    <source>
        <dbReference type="EMBL" id="PZM15329.1"/>
    </source>
</evidence>
<keyword evidence="3" id="KW-0574">Periplasm</keyword>
<dbReference type="InterPro" id="IPR006059">
    <property type="entry name" value="SBP"/>
</dbReference>
<comment type="subcellular location">
    <subcellularLocation>
        <location evidence="1">Periplasm</location>
    </subcellularLocation>
</comment>
<dbReference type="InterPro" id="IPR050490">
    <property type="entry name" value="Bact_solute-bd_prot1"/>
</dbReference>
<dbReference type="PANTHER" id="PTHR43649:SF14">
    <property type="entry name" value="BLR3389 PROTEIN"/>
    <property type="match status" value="1"/>
</dbReference>
<dbReference type="Gene3D" id="3.40.190.10">
    <property type="entry name" value="Periplasmic binding protein-like II"/>
    <property type="match status" value="2"/>
</dbReference>
<dbReference type="OrthoDB" id="2509690at2"/>
<dbReference type="GO" id="GO:0042597">
    <property type="term" value="C:periplasmic space"/>
    <property type="evidence" value="ECO:0007669"/>
    <property type="project" value="UniProtKB-SubCell"/>
</dbReference>
<dbReference type="SUPFAM" id="SSF53850">
    <property type="entry name" value="Periplasmic binding protein-like II"/>
    <property type="match status" value="1"/>
</dbReference>
<comment type="similarity">
    <text evidence="2">Belongs to the bacterial solute-binding protein 1 family.</text>
</comment>
<proteinExistence type="inferred from homology"/>
<evidence type="ECO:0000256" key="1">
    <source>
        <dbReference type="ARBA" id="ARBA00004418"/>
    </source>
</evidence>
<comment type="caution">
    <text evidence="4">The sequence shown here is derived from an EMBL/GenBank/DDBJ whole genome shotgun (WGS) entry which is preliminary data.</text>
</comment>
<protein>
    <submittedName>
        <fullName evidence="4">ABC transporter substrate-binding protein</fullName>
    </submittedName>
</protein>
<accession>A0A2W4CSC6</accession>
<reference evidence="4 5" key="1">
    <citation type="journal article" date="2018" name="Sci. Rep.">
        <title>Rhizobium tumorigenes sp. nov., a novel plant tumorigenic bacterium isolated from cane gall tumors on thornless blackberry.</title>
        <authorList>
            <person name="Kuzmanovi N."/>
            <person name="Smalla K."/>
            <person name="Gronow S."/>
            <person name="PuBawska J."/>
        </authorList>
    </citation>
    <scope>NUCLEOTIDE SEQUENCE [LARGE SCALE GENOMIC DNA]</scope>
    <source>
        <strain evidence="4 5">CCBAU 85046</strain>
    </source>
</reference>